<evidence type="ECO:0000313" key="1">
    <source>
        <dbReference type="EMBL" id="MDK9865947.1"/>
    </source>
</evidence>
<evidence type="ECO:0000313" key="2">
    <source>
        <dbReference type="Proteomes" id="UP001174037"/>
    </source>
</evidence>
<gene>
    <name evidence="1" type="ORF">P1A27_08345</name>
</gene>
<reference evidence="1" key="2">
    <citation type="submission" date="2023-03" db="EMBL/GenBank/DDBJ databases">
        <authorList>
            <person name="Vazquez L."/>
            <person name="Rodriguez J."/>
            <person name="Mayo B."/>
            <person name="Florez A.B."/>
        </authorList>
    </citation>
    <scope>NUCLEOTIDE SEQUENCE</scope>
    <source>
        <strain evidence="1">5A3I</strain>
    </source>
</reference>
<protein>
    <submittedName>
        <fullName evidence="1">Uncharacterized protein</fullName>
    </submittedName>
</protein>
<comment type="caution">
    <text evidence="1">The sequence shown here is derived from an EMBL/GenBank/DDBJ whole genome shotgun (WGS) entry which is preliminary data.</text>
</comment>
<dbReference type="AlphaFoldDB" id="A0AAW7AJK4"/>
<proteinExistence type="predicted"/>
<accession>A0AAW7AJK4</accession>
<reference evidence="1" key="1">
    <citation type="journal article" date="2023" name="Int. J. Mol. Sci.">
        <title>Antibiotic Resistance/Susceptibility Profiles of Staphylococcus equorum Strains from Cheese, and Genome Analysis for Antibiotic Resistance Genes.</title>
        <authorList>
            <person name="Vazquez L."/>
            <person name="Srednik M.E."/>
            <person name="Rodriguez J."/>
            <person name="Florez A.B."/>
            <person name="Mayo B."/>
        </authorList>
    </citation>
    <scope>NUCLEOTIDE SEQUENCE</scope>
    <source>
        <strain evidence="1">5A3I</strain>
    </source>
</reference>
<sequence length="57" mass="7024">MKWDFNDRFKPSYSTTQEDDFIEFLLVIKEIHLKNEISEEQKIKKVKDYANKIYPRL</sequence>
<dbReference type="RefSeq" id="WP_202808975.1">
    <property type="nucleotide sequence ID" value="NZ_CP068576.1"/>
</dbReference>
<dbReference type="EMBL" id="JARGCK010000004">
    <property type="protein sequence ID" value="MDK9865947.1"/>
    <property type="molecule type" value="Genomic_DNA"/>
</dbReference>
<organism evidence="1 2">
    <name type="scientific">Staphylococcus equorum</name>
    <dbReference type="NCBI Taxonomy" id="246432"/>
    <lineage>
        <taxon>Bacteria</taxon>
        <taxon>Bacillati</taxon>
        <taxon>Bacillota</taxon>
        <taxon>Bacilli</taxon>
        <taxon>Bacillales</taxon>
        <taxon>Staphylococcaceae</taxon>
        <taxon>Staphylococcus</taxon>
    </lineage>
</organism>
<dbReference type="Proteomes" id="UP001174037">
    <property type="component" value="Unassembled WGS sequence"/>
</dbReference>
<name>A0AAW7AJK4_9STAP</name>